<sequence>MLTCHFSVNERYATNNWNPLARECIQRLRDSDVRCIAVHGGMDEICPIDTAMELSDAWPEMELRIPIGAGHSMYHPSILHELVCATDRLAVLVEDRQQDAEKLEL</sequence>
<reference evidence="1" key="1">
    <citation type="submission" date="2021-01" db="EMBL/GenBank/DDBJ databases">
        <authorList>
            <person name="Corre E."/>
            <person name="Pelletier E."/>
            <person name="Niang G."/>
            <person name="Scheremetjew M."/>
            <person name="Finn R."/>
            <person name="Kale V."/>
            <person name="Holt S."/>
            <person name="Cochrane G."/>
            <person name="Meng A."/>
            <person name="Brown T."/>
            <person name="Cohen L."/>
        </authorList>
    </citation>
    <scope>NUCLEOTIDE SEQUENCE</scope>
    <source>
        <strain evidence="1">ECT3854</strain>
    </source>
</reference>
<dbReference type="GO" id="GO:0005737">
    <property type="term" value="C:cytoplasm"/>
    <property type="evidence" value="ECO:0007669"/>
    <property type="project" value="InterPro"/>
</dbReference>
<dbReference type="AlphaFoldDB" id="A0A7S1GP31"/>
<organism evidence="1">
    <name type="scientific">Cyclophora tenuis</name>
    <name type="common">Marine diatom</name>
    <dbReference type="NCBI Taxonomy" id="216820"/>
    <lineage>
        <taxon>Eukaryota</taxon>
        <taxon>Sar</taxon>
        <taxon>Stramenopiles</taxon>
        <taxon>Ochrophyta</taxon>
        <taxon>Bacillariophyta</taxon>
        <taxon>Fragilariophyceae</taxon>
        <taxon>Fragilariophycidae</taxon>
        <taxon>Cyclophorales</taxon>
        <taxon>Cyclophoraceae</taxon>
        <taxon>Cyclophora</taxon>
    </lineage>
</organism>
<gene>
    <name evidence="1" type="ORF">CTEN0397_LOCUS16066</name>
</gene>
<dbReference type="Gene3D" id="3.40.50.1820">
    <property type="entry name" value="alpha/beta hydrolase"/>
    <property type="match status" value="1"/>
</dbReference>
<proteinExistence type="predicted"/>
<protein>
    <recommendedName>
        <fullName evidence="2">Prolyl aminopeptidase</fullName>
    </recommendedName>
</protein>
<dbReference type="GO" id="GO:0006508">
    <property type="term" value="P:proteolysis"/>
    <property type="evidence" value="ECO:0007669"/>
    <property type="project" value="InterPro"/>
</dbReference>
<dbReference type="InterPro" id="IPR029058">
    <property type="entry name" value="AB_hydrolase_fold"/>
</dbReference>
<dbReference type="InterPro" id="IPR005944">
    <property type="entry name" value="Pro_iminopeptidase"/>
</dbReference>
<dbReference type="SUPFAM" id="SSF53474">
    <property type="entry name" value="alpha/beta-Hydrolases"/>
    <property type="match status" value="1"/>
</dbReference>
<dbReference type="EMBL" id="HBFW01025036">
    <property type="protein sequence ID" value="CAD8944862.1"/>
    <property type="molecule type" value="Transcribed_RNA"/>
</dbReference>
<dbReference type="PANTHER" id="PTHR43722:SF1">
    <property type="entry name" value="PROLINE IMINOPEPTIDASE"/>
    <property type="match status" value="1"/>
</dbReference>
<evidence type="ECO:0000313" key="1">
    <source>
        <dbReference type="EMBL" id="CAD8944862.1"/>
    </source>
</evidence>
<dbReference type="PANTHER" id="PTHR43722">
    <property type="entry name" value="PROLINE IMINOPEPTIDASE"/>
    <property type="match status" value="1"/>
</dbReference>
<evidence type="ECO:0008006" key="2">
    <source>
        <dbReference type="Google" id="ProtNLM"/>
    </source>
</evidence>
<accession>A0A7S1GP31</accession>
<name>A0A7S1GP31_CYCTE</name>
<dbReference type="GO" id="GO:0004177">
    <property type="term" value="F:aminopeptidase activity"/>
    <property type="evidence" value="ECO:0007669"/>
    <property type="project" value="UniProtKB-EC"/>
</dbReference>